<evidence type="ECO:0000313" key="2">
    <source>
        <dbReference type="Proteomes" id="UP000317839"/>
    </source>
</evidence>
<sequence length="272" mass="31231">MHYPKEYIRYFFVILITILLIGCDKEAASSKVTERKITAEEQGVIEYIEKDLNKIINNYSKLVSSREKFFRYQQQNKTQSMNIQLKKYYQSRDRLLLAVTSANFTHAKHLKLLYPSSMYPLFTALYNFYGFQYSRYSNGLSVEKEKELIRLAAAVVEADRQLAYNWRKRKSLYKGPAWEGGISVQNSFSPIKISYTLDGGFSIKYRQKIGPGLISVSAGQGRRGIKTLVLEIGNTQRRFAIGHKNISLDVPASTIVTRGNILYVRSLKNFSG</sequence>
<comment type="caution">
    <text evidence="1">The sequence shown here is derived from an EMBL/GenBank/DDBJ whole genome shotgun (WGS) entry which is preliminary data.</text>
</comment>
<evidence type="ECO:0000313" key="1">
    <source>
        <dbReference type="EMBL" id="TQV76441.1"/>
    </source>
</evidence>
<proteinExistence type="predicted"/>
<reference evidence="1 2" key="1">
    <citation type="submission" date="2019-06" db="EMBL/GenBank/DDBJ databases">
        <title>Draft genome of Aliikangiella marina GYP-15.</title>
        <authorList>
            <person name="Wang G."/>
        </authorList>
    </citation>
    <scope>NUCLEOTIDE SEQUENCE [LARGE SCALE GENOMIC DNA]</scope>
    <source>
        <strain evidence="1 2">GYP-15</strain>
    </source>
</reference>
<dbReference type="PROSITE" id="PS51257">
    <property type="entry name" value="PROKAR_LIPOPROTEIN"/>
    <property type="match status" value="1"/>
</dbReference>
<protein>
    <submittedName>
        <fullName evidence="1">Uncharacterized protein</fullName>
    </submittedName>
</protein>
<dbReference type="Proteomes" id="UP000317839">
    <property type="component" value="Unassembled WGS sequence"/>
</dbReference>
<dbReference type="EMBL" id="VIKR01000001">
    <property type="protein sequence ID" value="TQV76441.1"/>
    <property type="molecule type" value="Genomic_DNA"/>
</dbReference>
<dbReference type="RefSeq" id="WP_142887802.1">
    <property type="nucleotide sequence ID" value="NZ_VIKR01000001.1"/>
</dbReference>
<name>A0A545TH28_9GAMM</name>
<dbReference type="AlphaFoldDB" id="A0A545TH28"/>
<keyword evidence="2" id="KW-1185">Reference proteome</keyword>
<gene>
    <name evidence="1" type="ORF">FLL45_00295</name>
</gene>
<accession>A0A545TH28</accession>
<organism evidence="1 2">
    <name type="scientific">Aliikangiella marina</name>
    <dbReference type="NCBI Taxonomy" id="1712262"/>
    <lineage>
        <taxon>Bacteria</taxon>
        <taxon>Pseudomonadati</taxon>
        <taxon>Pseudomonadota</taxon>
        <taxon>Gammaproteobacteria</taxon>
        <taxon>Oceanospirillales</taxon>
        <taxon>Pleioneaceae</taxon>
        <taxon>Aliikangiella</taxon>
    </lineage>
</organism>